<protein>
    <recommendedName>
        <fullName evidence="1">SMP-30/Gluconolactonase/LRE-like region domain-containing protein</fullName>
    </recommendedName>
</protein>
<dbReference type="Proteomes" id="UP000597444">
    <property type="component" value="Unassembled WGS sequence"/>
</dbReference>
<sequence length="269" mass="29374">MSELTCTGHDLVRPESIIAQTDGTLWASDGRGGVTRINPDGTEQFLGGLGGEPNGLAMADDGSLLVANIAVGTIQRIYPDGRTETELTEVDGVTLTCANFVFLDSKNRLWAAFSSRGEREWWPAAAKPRPDGYIVLVDEKGPRIVMDGIYFTNEIRLDAKEEYLYVAETMKNRILRFRVQPDGSLTDKEIVGPNGAGAGALVDGFTFDSEGNIWIAFPLRNSIGILTPDGDYHVVFETDLRTVYVGSLAMPCLATFTSPVAGLPMRHWR</sequence>
<proteinExistence type="predicted"/>
<dbReference type="SUPFAM" id="SSF63829">
    <property type="entry name" value="Calcium-dependent phosphotriesterase"/>
    <property type="match status" value="1"/>
</dbReference>
<comment type="caution">
    <text evidence="2">The sequence shown here is derived from an EMBL/GenBank/DDBJ whole genome shotgun (WGS) entry which is preliminary data.</text>
</comment>
<dbReference type="InterPro" id="IPR011042">
    <property type="entry name" value="6-blade_b-propeller_TolB-like"/>
</dbReference>
<dbReference type="InterPro" id="IPR051262">
    <property type="entry name" value="SMP-30/CGR1_Lactonase"/>
</dbReference>
<reference evidence="2" key="1">
    <citation type="submission" date="2020-10" db="EMBL/GenBank/DDBJ databases">
        <title>Taxonomic study of unclassified bacteria belonging to the class Ktedonobacteria.</title>
        <authorList>
            <person name="Yabe S."/>
            <person name="Wang C.M."/>
            <person name="Zheng Y."/>
            <person name="Sakai Y."/>
            <person name="Cavaletti L."/>
            <person name="Monciardini P."/>
            <person name="Donadio S."/>
        </authorList>
    </citation>
    <scope>NUCLEOTIDE SEQUENCE</scope>
    <source>
        <strain evidence="2">ID150040</strain>
    </source>
</reference>
<evidence type="ECO:0000313" key="2">
    <source>
        <dbReference type="EMBL" id="GHO96211.1"/>
    </source>
</evidence>
<dbReference type="EMBL" id="BNJK01000001">
    <property type="protein sequence ID" value="GHO96211.1"/>
    <property type="molecule type" value="Genomic_DNA"/>
</dbReference>
<dbReference type="InterPro" id="IPR013658">
    <property type="entry name" value="SGL"/>
</dbReference>
<dbReference type="PANTHER" id="PTHR47572:SF5">
    <property type="entry name" value="BLR2277 PROTEIN"/>
    <property type="match status" value="1"/>
</dbReference>
<accession>A0A8J3IU24</accession>
<dbReference type="PANTHER" id="PTHR47572">
    <property type="entry name" value="LIPOPROTEIN-RELATED"/>
    <property type="match status" value="1"/>
</dbReference>
<gene>
    <name evidence="2" type="ORF">KSF_062590</name>
</gene>
<dbReference type="Pfam" id="PF08450">
    <property type="entry name" value="SGL"/>
    <property type="match status" value="1"/>
</dbReference>
<name>A0A8J3IU24_9CHLR</name>
<evidence type="ECO:0000259" key="1">
    <source>
        <dbReference type="Pfam" id="PF08450"/>
    </source>
</evidence>
<organism evidence="2 3">
    <name type="scientific">Reticulibacter mediterranei</name>
    <dbReference type="NCBI Taxonomy" id="2778369"/>
    <lineage>
        <taxon>Bacteria</taxon>
        <taxon>Bacillati</taxon>
        <taxon>Chloroflexota</taxon>
        <taxon>Ktedonobacteria</taxon>
        <taxon>Ktedonobacterales</taxon>
        <taxon>Reticulibacteraceae</taxon>
        <taxon>Reticulibacter</taxon>
    </lineage>
</organism>
<dbReference type="RefSeq" id="WP_220206853.1">
    <property type="nucleotide sequence ID" value="NZ_BNJK01000001.1"/>
</dbReference>
<evidence type="ECO:0000313" key="3">
    <source>
        <dbReference type="Proteomes" id="UP000597444"/>
    </source>
</evidence>
<dbReference type="Gene3D" id="2.120.10.30">
    <property type="entry name" value="TolB, C-terminal domain"/>
    <property type="match status" value="1"/>
</dbReference>
<keyword evidence="3" id="KW-1185">Reference proteome</keyword>
<feature type="domain" description="SMP-30/Gluconolactonase/LRE-like region" evidence="1">
    <location>
        <begin position="104"/>
        <end position="232"/>
    </location>
</feature>
<dbReference type="AlphaFoldDB" id="A0A8J3IU24"/>